<feature type="signal peptide" evidence="2">
    <location>
        <begin position="1"/>
        <end position="25"/>
    </location>
</feature>
<protein>
    <recommendedName>
        <fullName evidence="5">Secreted protein</fullName>
    </recommendedName>
</protein>
<evidence type="ECO:0000256" key="1">
    <source>
        <dbReference type="SAM" id="Phobius"/>
    </source>
</evidence>
<evidence type="ECO:0008006" key="5">
    <source>
        <dbReference type="Google" id="ProtNLM"/>
    </source>
</evidence>
<feature type="transmembrane region" description="Helical" evidence="1">
    <location>
        <begin position="54"/>
        <end position="77"/>
    </location>
</feature>
<keyword evidence="1" id="KW-0472">Membrane</keyword>
<name>F9XRX2_ZYMTI</name>
<reference evidence="3 4" key="1">
    <citation type="journal article" date="2011" name="PLoS Genet.">
        <title>Finished genome of the fungal wheat pathogen Mycosphaerella graminicola reveals dispensome structure, chromosome plasticity, and stealth pathogenesis.</title>
        <authorList>
            <person name="Goodwin S.B."/>
            <person name="Ben M'barek S."/>
            <person name="Dhillon B."/>
            <person name="Wittenberg A.H.J."/>
            <person name="Crane C.F."/>
            <person name="Hane J.K."/>
            <person name="Foster A.J."/>
            <person name="Van der Lee T.A.J."/>
            <person name="Grimwood J."/>
            <person name="Aerts A."/>
            <person name="Antoniw J."/>
            <person name="Bailey A."/>
            <person name="Bluhm B."/>
            <person name="Bowler J."/>
            <person name="Bristow J."/>
            <person name="van der Burgt A."/>
            <person name="Canto-Canche B."/>
            <person name="Churchill A.C.L."/>
            <person name="Conde-Ferraez L."/>
            <person name="Cools H.J."/>
            <person name="Coutinho P.M."/>
            <person name="Csukai M."/>
            <person name="Dehal P."/>
            <person name="De Wit P."/>
            <person name="Donzelli B."/>
            <person name="van de Geest H.C."/>
            <person name="van Ham R.C.H.J."/>
            <person name="Hammond-Kosack K.E."/>
            <person name="Henrissat B."/>
            <person name="Kilian A."/>
            <person name="Kobayashi A.K."/>
            <person name="Koopmann E."/>
            <person name="Kourmpetis Y."/>
            <person name="Kuzniar A."/>
            <person name="Lindquist E."/>
            <person name="Lombard V."/>
            <person name="Maliepaard C."/>
            <person name="Martins N."/>
            <person name="Mehrabi R."/>
            <person name="Nap J.P.H."/>
            <person name="Ponomarenko A."/>
            <person name="Rudd J.J."/>
            <person name="Salamov A."/>
            <person name="Schmutz J."/>
            <person name="Schouten H.J."/>
            <person name="Shapiro H."/>
            <person name="Stergiopoulos I."/>
            <person name="Torriani S.F.F."/>
            <person name="Tu H."/>
            <person name="de Vries R.P."/>
            <person name="Waalwijk C."/>
            <person name="Ware S.B."/>
            <person name="Wiebenga A."/>
            <person name="Zwiers L.-H."/>
            <person name="Oliver R.P."/>
            <person name="Grigoriev I.V."/>
            <person name="Kema G.H.J."/>
        </authorList>
    </citation>
    <scope>NUCLEOTIDE SEQUENCE [LARGE SCALE GENOMIC DNA]</scope>
    <source>
        <strain evidence="4">CBS 115943 / IPO323</strain>
    </source>
</reference>
<dbReference type="AlphaFoldDB" id="F9XRX2"/>
<evidence type="ECO:0000313" key="3">
    <source>
        <dbReference type="EMBL" id="EGP81994.1"/>
    </source>
</evidence>
<evidence type="ECO:0000256" key="2">
    <source>
        <dbReference type="SAM" id="SignalP"/>
    </source>
</evidence>
<dbReference type="EMBL" id="CM001214">
    <property type="protein sequence ID" value="EGP81994.1"/>
    <property type="molecule type" value="Genomic_DNA"/>
</dbReference>
<accession>F9XRX2</accession>
<feature type="chain" id="PRO_5003391670" description="Secreted protein" evidence="2">
    <location>
        <begin position="26"/>
        <end position="83"/>
    </location>
</feature>
<dbReference type="InParanoid" id="F9XRX2"/>
<sequence>MQARSQGIEFWFLAILLCVVHPTVAVSTGRTARSLSPSLVACSVNPSSDSDDDAFSLFVLSTYPELAALPLLTCLLLEQFRGV</sequence>
<keyword evidence="4" id="KW-1185">Reference proteome</keyword>
<keyword evidence="1" id="KW-0812">Transmembrane</keyword>
<keyword evidence="2" id="KW-0732">Signal</keyword>
<dbReference type="RefSeq" id="XP_003847018.1">
    <property type="nucleotide sequence ID" value="XM_003846970.1"/>
</dbReference>
<dbReference type="HOGENOM" id="CLU_2544362_0_0_1"/>
<dbReference type="GeneID" id="13399209"/>
<proteinExistence type="predicted"/>
<organism evidence="3 4">
    <name type="scientific">Zymoseptoria tritici (strain CBS 115943 / IPO323)</name>
    <name type="common">Speckled leaf blotch fungus</name>
    <name type="synonym">Septoria tritici</name>
    <dbReference type="NCBI Taxonomy" id="336722"/>
    <lineage>
        <taxon>Eukaryota</taxon>
        <taxon>Fungi</taxon>
        <taxon>Dikarya</taxon>
        <taxon>Ascomycota</taxon>
        <taxon>Pezizomycotina</taxon>
        <taxon>Dothideomycetes</taxon>
        <taxon>Dothideomycetidae</taxon>
        <taxon>Mycosphaerellales</taxon>
        <taxon>Mycosphaerellaceae</taxon>
        <taxon>Zymoseptoria</taxon>
    </lineage>
</organism>
<dbReference type="KEGG" id="ztr:MYCGRDRAFT_83239"/>
<gene>
    <name evidence="3" type="ORF">MYCGRDRAFT_83239</name>
</gene>
<keyword evidence="1" id="KW-1133">Transmembrane helix</keyword>
<evidence type="ECO:0000313" key="4">
    <source>
        <dbReference type="Proteomes" id="UP000008062"/>
    </source>
</evidence>
<dbReference type="Proteomes" id="UP000008062">
    <property type="component" value="Chromosome 19"/>
</dbReference>